<reference evidence="16 17" key="1">
    <citation type="submission" date="2020-02" db="EMBL/GenBank/DDBJ databases">
        <authorList>
            <person name="Dziuba M."/>
            <person name="Kuznetsov B."/>
            <person name="Mardanov A."/>
            <person name="Ravin N."/>
            <person name="Grouzdev D."/>
        </authorList>
    </citation>
    <scope>NUCLEOTIDE SEQUENCE [LARGE SCALE GENOMIC DNA]</scope>
    <source>
        <strain evidence="16 17">SpK</strain>
    </source>
</reference>
<dbReference type="SUPFAM" id="SSF54534">
    <property type="entry name" value="FKBP-like"/>
    <property type="match status" value="1"/>
</dbReference>
<keyword evidence="5" id="KW-0812">Transmembrane</keyword>
<dbReference type="GO" id="GO:0003755">
    <property type="term" value="F:peptidyl-prolyl cis-trans isomerase activity"/>
    <property type="evidence" value="ECO:0007669"/>
    <property type="project" value="UniProtKB-KW"/>
</dbReference>
<dbReference type="PANTHER" id="PTHR47529:SF1">
    <property type="entry name" value="PERIPLASMIC CHAPERONE PPID"/>
    <property type="match status" value="1"/>
</dbReference>
<dbReference type="EMBL" id="JAAIYP010000048">
    <property type="protein sequence ID" value="NFV82328.1"/>
    <property type="molecule type" value="Genomic_DNA"/>
</dbReference>
<evidence type="ECO:0000313" key="16">
    <source>
        <dbReference type="EMBL" id="NFV82328.1"/>
    </source>
</evidence>
<feature type="domain" description="PpiC" evidence="15">
    <location>
        <begin position="309"/>
        <end position="351"/>
    </location>
</feature>
<evidence type="ECO:0000256" key="1">
    <source>
        <dbReference type="ARBA" id="ARBA00004382"/>
    </source>
</evidence>
<protein>
    <recommendedName>
        <fullName evidence="2">Parvulin-like PPIase</fullName>
    </recommendedName>
    <alternativeName>
        <fullName evidence="9">Peptidyl-prolyl cis-trans isomerase plp</fullName>
    </alternativeName>
    <alternativeName>
        <fullName evidence="12">Periplasmic chaperone PpiD</fullName>
    </alternativeName>
    <alternativeName>
        <fullName evidence="13">Periplasmic folding chaperone</fullName>
    </alternativeName>
    <alternativeName>
        <fullName evidence="10">Rotamase plp</fullName>
    </alternativeName>
</protein>
<comment type="subcellular location">
    <subcellularLocation>
        <location evidence="1">Cell inner membrane</location>
        <topology evidence="1">Single-pass type II membrane protein</topology>
        <orientation evidence="1">Periplasmic side</orientation>
    </subcellularLocation>
</comment>
<comment type="similarity">
    <text evidence="11">Belongs to the PpiD chaperone family.</text>
</comment>
<name>A0A7C9UWR0_9PROT</name>
<sequence>MLDSFRNASKSWFVKLLFALLALSFLAWGIEGLRGNMFGSAPAVEVGDNQVSAQEVYVEFKREVDRMNPMFGGKLTADDARKLGFMDRTIENVVTRLLIQEAGNRLGLAASEDSVVARIAADPAYRTEGGQFDRERFRMALARAGLNERSFLAQERANVMRTQLAEGLSGGVKAPDAMVAPLTRHREERRVADTVLVRDDSVPLPPAPEQSKLEAYYQANTPRFMAPEFRALTVLVVKPETVAAQVEISAQDVDDAYQNRIDEFQSADRVMASQMVLPDQAAADKAAALVKAGKSLTAIAAELNVKVVDLGLVERGDLPDDLAEALFSAQPGSVTLPVKSPLGWHVAQTRVRPVEDIKKQVEAELRAERANERLSDLSTQIEDSLGAGTSLEETAARFGLRVVKVPATDAHGIAPSGKPVADLPQGETFLDVAFHTEQGTESQLTQADNDGYFIVRVDGVTPPQPRPLADIKGEVVAAWQAERRHELAQERAAKAAEALKAGKTAAEVAQSLGAKAQTTQPFSRDGAEEAQLPPQLVTELFQASVGGVATGAAPGGWMAGRLAKVVPFDAAAQPKVAENTARQVTSALASDLIEQYLAALNASVGVRVDRSQLSREE</sequence>
<evidence type="ECO:0000256" key="5">
    <source>
        <dbReference type="ARBA" id="ARBA00022692"/>
    </source>
</evidence>
<dbReference type="InterPro" id="IPR046357">
    <property type="entry name" value="PPIase_dom_sf"/>
</dbReference>
<dbReference type="InterPro" id="IPR027304">
    <property type="entry name" value="Trigger_fact/SurA_dom_sf"/>
</dbReference>
<accession>A0A7C9UWR0</accession>
<gene>
    <name evidence="16" type="ORF">G4223_19630</name>
</gene>
<proteinExistence type="inferred from homology"/>
<evidence type="ECO:0000256" key="7">
    <source>
        <dbReference type="ARBA" id="ARBA00023136"/>
    </source>
</evidence>
<evidence type="ECO:0000256" key="11">
    <source>
        <dbReference type="ARBA" id="ARBA00038408"/>
    </source>
</evidence>
<keyword evidence="3" id="KW-1003">Cell membrane</keyword>
<dbReference type="Pfam" id="PF13145">
    <property type="entry name" value="Rotamase_2"/>
    <property type="match status" value="2"/>
</dbReference>
<dbReference type="GO" id="GO:0005886">
    <property type="term" value="C:plasma membrane"/>
    <property type="evidence" value="ECO:0007669"/>
    <property type="project" value="UniProtKB-SubCell"/>
</dbReference>
<evidence type="ECO:0000256" key="4">
    <source>
        <dbReference type="ARBA" id="ARBA00022519"/>
    </source>
</evidence>
<evidence type="ECO:0000256" key="12">
    <source>
        <dbReference type="ARBA" id="ARBA00040743"/>
    </source>
</evidence>
<keyword evidence="4" id="KW-0997">Cell inner membrane</keyword>
<evidence type="ECO:0000256" key="6">
    <source>
        <dbReference type="ARBA" id="ARBA00022989"/>
    </source>
</evidence>
<keyword evidence="14 16" id="KW-0413">Isomerase</keyword>
<dbReference type="Pfam" id="PF13624">
    <property type="entry name" value="SurA_N_3"/>
    <property type="match status" value="1"/>
</dbReference>
<dbReference type="SUPFAM" id="SSF109998">
    <property type="entry name" value="Triger factor/SurA peptide-binding domain-like"/>
    <property type="match status" value="1"/>
</dbReference>
<dbReference type="RefSeq" id="WP_163683256.1">
    <property type="nucleotide sequence ID" value="NZ_JAAIYP010000048.1"/>
</dbReference>
<evidence type="ECO:0000256" key="14">
    <source>
        <dbReference type="PROSITE-ProRule" id="PRU00278"/>
    </source>
</evidence>
<keyword evidence="8" id="KW-0143">Chaperone</keyword>
<evidence type="ECO:0000256" key="2">
    <source>
        <dbReference type="ARBA" id="ARBA00018370"/>
    </source>
</evidence>
<dbReference type="Proteomes" id="UP000480684">
    <property type="component" value="Unassembled WGS sequence"/>
</dbReference>
<dbReference type="AlphaFoldDB" id="A0A7C9UWR0"/>
<keyword evidence="6" id="KW-1133">Transmembrane helix</keyword>
<evidence type="ECO:0000256" key="3">
    <source>
        <dbReference type="ARBA" id="ARBA00022475"/>
    </source>
</evidence>
<evidence type="ECO:0000256" key="13">
    <source>
        <dbReference type="ARBA" id="ARBA00042775"/>
    </source>
</evidence>
<evidence type="ECO:0000256" key="9">
    <source>
        <dbReference type="ARBA" id="ARBA00030642"/>
    </source>
</evidence>
<dbReference type="Gene3D" id="3.10.50.40">
    <property type="match status" value="1"/>
</dbReference>
<organism evidence="16 17">
    <name type="scientific">Magnetospirillum aberrantis SpK</name>
    <dbReference type="NCBI Taxonomy" id="908842"/>
    <lineage>
        <taxon>Bacteria</taxon>
        <taxon>Pseudomonadati</taxon>
        <taxon>Pseudomonadota</taxon>
        <taxon>Alphaproteobacteria</taxon>
        <taxon>Rhodospirillales</taxon>
        <taxon>Rhodospirillaceae</taxon>
        <taxon>Magnetospirillum</taxon>
    </lineage>
</organism>
<evidence type="ECO:0000256" key="10">
    <source>
        <dbReference type="ARBA" id="ARBA00031484"/>
    </source>
</evidence>
<keyword evidence="14" id="KW-0697">Rotamase</keyword>
<evidence type="ECO:0000256" key="8">
    <source>
        <dbReference type="ARBA" id="ARBA00023186"/>
    </source>
</evidence>
<dbReference type="PANTHER" id="PTHR47529">
    <property type="entry name" value="PEPTIDYL-PROLYL CIS-TRANS ISOMERASE D"/>
    <property type="match status" value="1"/>
</dbReference>
<keyword evidence="17" id="KW-1185">Reference proteome</keyword>
<comment type="caution">
    <text evidence="16">The sequence shown here is derived from an EMBL/GenBank/DDBJ whole genome shotgun (WGS) entry which is preliminary data.</text>
</comment>
<dbReference type="InterPro" id="IPR000297">
    <property type="entry name" value="PPIase_PpiC"/>
</dbReference>
<dbReference type="InterPro" id="IPR052029">
    <property type="entry name" value="PpiD_chaperone"/>
</dbReference>
<evidence type="ECO:0000313" key="17">
    <source>
        <dbReference type="Proteomes" id="UP000480684"/>
    </source>
</evidence>
<evidence type="ECO:0000259" key="15">
    <source>
        <dbReference type="PROSITE" id="PS50198"/>
    </source>
</evidence>
<dbReference type="PROSITE" id="PS50198">
    <property type="entry name" value="PPIC_PPIASE_2"/>
    <property type="match status" value="1"/>
</dbReference>
<keyword evidence="7" id="KW-0472">Membrane</keyword>